<dbReference type="InterPro" id="IPR001173">
    <property type="entry name" value="Glyco_trans_2-like"/>
</dbReference>
<dbReference type="Proteomes" id="UP001161691">
    <property type="component" value="Unassembled WGS sequence"/>
</dbReference>
<name>A0ABT6TGS4_9BACL</name>
<dbReference type="Gene3D" id="3.90.550.10">
    <property type="entry name" value="Spore Coat Polysaccharide Biosynthesis Protein SpsA, Chain A"/>
    <property type="match status" value="1"/>
</dbReference>
<evidence type="ECO:0000313" key="4">
    <source>
        <dbReference type="Proteomes" id="UP001161691"/>
    </source>
</evidence>
<organism evidence="3 4">
    <name type="scientific">Cohnella hashimotonis</name>
    <dbReference type="NCBI Taxonomy" id="2826895"/>
    <lineage>
        <taxon>Bacteria</taxon>
        <taxon>Bacillati</taxon>
        <taxon>Bacillota</taxon>
        <taxon>Bacilli</taxon>
        <taxon>Bacillales</taxon>
        <taxon>Paenibacillaceae</taxon>
        <taxon>Cohnella</taxon>
    </lineage>
</organism>
<feature type="domain" description="Glycosyltransferase 2-like" evidence="2">
    <location>
        <begin position="6"/>
        <end position="161"/>
    </location>
</feature>
<dbReference type="EMBL" id="JAGRPV010000001">
    <property type="protein sequence ID" value="MDI4646016.1"/>
    <property type="molecule type" value="Genomic_DNA"/>
</dbReference>
<keyword evidence="3" id="KW-0328">Glycosyltransferase</keyword>
<keyword evidence="3" id="KW-0808">Transferase</keyword>
<dbReference type="EC" id="2.4.-.-" evidence="3"/>
<evidence type="ECO:0000256" key="1">
    <source>
        <dbReference type="ARBA" id="ARBA00006739"/>
    </source>
</evidence>
<dbReference type="SUPFAM" id="SSF53448">
    <property type="entry name" value="Nucleotide-diphospho-sugar transferases"/>
    <property type="match status" value="1"/>
</dbReference>
<gene>
    <name evidence="3" type="ORF">KB449_13655</name>
</gene>
<reference evidence="3" key="1">
    <citation type="submission" date="2023-04" db="EMBL/GenBank/DDBJ databases">
        <title>Comparative genomic analysis of Cohnella hashimotonis sp. nov., isolated from the International Space Station.</title>
        <authorList>
            <person name="Venkateswaran K."/>
            <person name="Simpson A."/>
        </authorList>
    </citation>
    <scope>NUCLEOTIDE SEQUENCE</scope>
    <source>
        <strain evidence="3">F6_2S_P_1</strain>
    </source>
</reference>
<dbReference type="PANTHER" id="PTHR22916:SF3">
    <property type="entry name" value="UDP-GLCNAC:BETAGAL BETA-1,3-N-ACETYLGLUCOSAMINYLTRANSFERASE-LIKE PROTEIN 1"/>
    <property type="match status" value="1"/>
</dbReference>
<dbReference type="Pfam" id="PF00535">
    <property type="entry name" value="Glycos_transf_2"/>
    <property type="match status" value="1"/>
</dbReference>
<protein>
    <submittedName>
        <fullName evidence="3">Glycosyltransferase</fullName>
        <ecNumber evidence="3">2.4.-.-</ecNumber>
    </submittedName>
</protein>
<keyword evidence="4" id="KW-1185">Reference proteome</keyword>
<dbReference type="PANTHER" id="PTHR22916">
    <property type="entry name" value="GLYCOSYLTRANSFERASE"/>
    <property type="match status" value="1"/>
</dbReference>
<dbReference type="RefSeq" id="WP_282908910.1">
    <property type="nucleotide sequence ID" value="NZ_JAGRPV010000001.1"/>
</dbReference>
<evidence type="ECO:0000313" key="3">
    <source>
        <dbReference type="EMBL" id="MDI4646016.1"/>
    </source>
</evidence>
<sequence length="241" mass="26665">MHPIVSVVIPFYNDPYVNEAIDSVLAQTYRPIEIIVVDDGSTLHADRILPAYAGRARYIGKANGGTASALNAGIRASSGDYVAWLSSDDRFRPDKIERQLTYMRERDAMICCTDFAVIDGGGTVVDSRYGEAYPDGLALMRLLATTNAINGCTIMLRRDIFSIVGTFNESLRFTQDYDYWARTVLSGIRIDYLAVPLTEYRMHGGMGTVQNRPGLMAEYDGLRAFYGHRIATLFAKGGTFG</sequence>
<evidence type="ECO:0000259" key="2">
    <source>
        <dbReference type="Pfam" id="PF00535"/>
    </source>
</evidence>
<comment type="similarity">
    <text evidence="1">Belongs to the glycosyltransferase 2 family.</text>
</comment>
<dbReference type="InterPro" id="IPR029044">
    <property type="entry name" value="Nucleotide-diphossugar_trans"/>
</dbReference>
<accession>A0ABT6TGS4</accession>
<comment type="caution">
    <text evidence="3">The sequence shown here is derived from an EMBL/GenBank/DDBJ whole genome shotgun (WGS) entry which is preliminary data.</text>
</comment>
<dbReference type="GO" id="GO:0016757">
    <property type="term" value="F:glycosyltransferase activity"/>
    <property type="evidence" value="ECO:0007669"/>
    <property type="project" value="UniProtKB-KW"/>
</dbReference>
<proteinExistence type="inferred from homology"/>